<evidence type="ECO:0000313" key="2">
    <source>
        <dbReference type="Proteomes" id="UP001147733"/>
    </source>
</evidence>
<protein>
    <submittedName>
        <fullName evidence="1">FAD/NAD(P)-binding domain-containing protein</fullName>
    </submittedName>
</protein>
<accession>A0A9W9P0E2</accession>
<dbReference type="InterPro" id="IPR036188">
    <property type="entry name" value="FAD/NAD-bd_sf"/>
</dbReference>
<comment type="caution">
    <text evidence="1">The sequence shown here is derived from an EMBL/GenBank/DDBJ whole genome shotgun (WGS) entry which is preliminary data.</text>
</comment>
<dbReference type="Proteomes" id="UP001147733">
    <property type="component" value="Unassembled WGS sequence"/>
</dbReference>
<gene>
    <name evidence="1" type="ORF">N7469_004990</name>
</gene>
<reference evidence="1" key="1">
    <citation type="submission" date="2022-11" db="EMBL/GenBank/DDBJ databases">
        <authorList>
            <person name="Petersen C."/>
        </authorList>
    </citation>
    <scope>NUCLEOTIDE SEQUENCE</scope>
    <source>
        <strain evidence="1">IBT 23319</strain>
    </source>
</reference>
<dbReference type="Gene3D" id="3.50.50.60">
    <property type="entry name" value="FAD/NAD(P)-binding domain"/>
    <property type="match status" value="1"/>
</dbReference>
<name>A0A9W9P0E2_PENCI</name>
<dbReference type="AlphaFoldDB" id="A0A9W9P0E2"/>
<dbReference type="SUPFAM" id="SSF51905">
    <property type="entry name" value="FAD/NAD(P)-binding domain"/>
    <property type="match status" value="1"/>
</dbReference>
<reference evidence="1" key="2">
    <citation type="journal article" date="2023" name="IMA Fungus">
        <title>Comparative genomic study of the Penicillium genus elucidates a diverse pangenome and 15 lateral gene transfer events.</title>
        <authorList>
            <person name="Petersen C."/>
            <person name="Sorensen T."/>
            <person name="Nielsen M.R."/>
            <person name="Sondergaard T.E."/>
            <person name="Sorensen J.L."/>
            <person name="Fitzpatrick D.A."/>
            <person name="Frisvad J.C."/>
            <person name="Nielsen K.L."/>
        </authorList>
    </citation>
    <scope>NUCLEOTIDE SEQUENCE</scope>
    <source>
        <strain evidence="1">IBT 23319</strain>
    </source>
</reference>
<organism evidence="1 2">
    <name type="scientific">Penicillium citrinum</name>
    <dbReference type="NCBI Taxonomy" id="5077"/>
    <lineage>
        <taxon>Eukaryota</taxon>
        <taxon>Fungi</taxon>
        <taxon>Dikarya</taxon>
        <taxon>Ascomycota</taxon>
        <taxon>Pezizomycotina</taxon>
        <taxon>Eurotiomycetes</taxon>
        <taxon>Eurotiomycetidae</taxon>
        <taxon>Eurotiales</taxon>
        <taxon>Aspergillaceae</taxon>
        <taxon>Penicillium</taxon>
    </lineage>
</organism>
<proteinExistence type="predicted"/>
<dbReference type="GeneID" id="81383077"/>
<dbReference type="RefSeq" id="XP_056500724.1">
    <property type="nucleotide sequence ID" value="XM_056643910.1"/>
</dbReference>
<sequence length="98" mass="11212">MGQGGAMAIADAVSIATLLPLGTKMQDVRTRLAMYNHSRRPRVDMVLHYTRLNGRREDDEKNIRITPAERIDFMKMCISHNELKTSQELLDRCNIHSS</sequence>
<dbReference type="EMBL" id="JAPQKT010000004">
    <property type="protein sequence ID" value="KAJ5233224.1"/>
    <property type="molecule type" value="Genomic_DNA"/>
</dbReference>
<dbReference type="OrthoDB" id="9993796at2759"/>
<evidence type="ECO:0000313" key="1">
    <source>
        <dbReference type="EMBL" id="KAJ5233224.1"/>
    </source>
</evidence>
<keyword evidence="2" id="KW-1185">Reference proteome</keyword>